<dbReference type="PANTHER" id="PTHR44591:SF19">
    <property type="entry name" value="TWO-COMPONENT RESPONSE REGULATOR-RELATED"/>
    <property type="match status" value="1"/>
</dbReference>
<evidence type="ECO:0000256" key="2">
    <source>
        <dbReference type="PROSITE-ProRule" id="PRU00169"/>
    </source>
</evidence>
<evidence type="ECO:0000259" key="3">
    <source>
        <dbReference type="PROSITE" id="PS50110"/>
    </source>
</evidence>
<dbReference type="RefSeq" id="WP_090331046.1">
    <property type="nucleotide sequence ID" value="NZ_FNXY01000001.1"/>
</dbReference>
<evidence type="ECO:0000313" key="5">
    <source>
        <dbReference type="Proteomes" id="UP000199532"/>
    </source>
</evidence>
<name>A0A1H6Q947_9BACT</name>
<dbReference type="Gene3D" id="3.40.50.2300">
    <property type="match status" value="1"/>
</dbReference>
<evidence type="ECO:0000313" key="4">
    <source>
        <dbReference type="EMBL" id="SEI38366.1"/>
    </source>
</evidence>
<dbReference type="AlphaFoldDB" id="A0A1H6Q947"/>
<dbReference type="Pfam" id="PF00072">
    <property type="entry name" value="Response_reg"/>
    <property type="match status" value="1"/>
</dbReference>
<dbReference type="STRING" id="408657.SAMN04487995_0243"/>
<dbReference type="InterPro" id="IPR001789">
    <property type="entry name" value="Sig_transdc_resp-reg_receiver"/>
</dbReference>
<dbReference type="SUPFAM" id="SSF52172">
    <property type="entry name" value="CheY-like"/>
    <property type="match status" value="1"/>
</dbReference>
<dbReference type="OrthoDB" id="9802066at2"/>
<proteinExistence type="predicted"/>
<evidence type="ECO:0000256" key="1">
    <source>
        <dbReference type="ARBA" id="ARBA00022553"/>
    </source>
</evidence>
<organism evidence="4 5">
    <name type="scientific">Dyadobacter koreensis</name>
    <dbReference type="NCBI Taxonomy" id="408657"/>
    <lineage>
        <taxon>Bacteria</taxon>
        <taxon>Pseudomonadati</taxon>
        <taxon>Bacteroidota</taxon>
        <taxon>Cytophagia</taxon>
        <taxon>Cytophagales</taxon>
        <taxon>Spirosomataceae</taxon>
        <taxon>Dyadobacter</taxon>
    </lineage>
</organism>
<dbReference type="Proteomes" id="UP000199532">
    <property type="component" value="Unassembled WGS sequence"/>
</dbReference>
<accession>A0A1H6Q947</accession>
<dbReference type="GO" id="GO:0000160">
    <property type="term" value="P:phosphorelay signal transduction system"/>
    <property type="evidence" value="ECO:0007669"/>
    <property type="project" value="InterPro"/>
</dbReference>
<reference evidence="4 5" key="1">
    <citation type="submission" date="2016-10" db="EMBL/GenBank/DDBJ databases">
        <authorList>
            <person name="de Groot N.N."/>
        </authorList>
    </citation>
    <scope>NUCLEOTIDE SEQUENCE [LARGE SCALE GENOMIC DNA]</scope>
    <source>
        <strain evidence="4 5">DSM 19938</strain>
    </source>
</reference>
<dbReference type="InterPro" id="IPR050595">
    <property type="entry name" value="Bact_response_regulator"/>
</dbReference>
<dbReference type="PANTHER" id="PTHR44591">
    <property type="entry name" value="STRESS RESPONSE REGULATOR PROTEIN 1"/>
    <property type="match status" value="1"/>
</dbReference>
<dbReference type="PROSITE" id="PS50110">
    <property type="entry name" value="RESPONSE_REGULATORY"/>
    <property type="match status" value="1"/>
</dbReference>
<keyword evidence="1" id="KW-0597">Phosphoprotein</keyword>
<dbReference type="InterPro" id="IPR011006">
    <property type="entry name" value="CheY-like_superfamily"/>
</dbReference>
<comment type="caution">
    <text evidence="2">Lacks conserved residue(s) required for the propagation of feature annotation.</text>
</comment>
<feature type="domain" description="Response regulatory" evidence="3">
    <location>
        <begin position="6"/>
        <end position="116"/>
    </location>
</feature>
<sequence length="130" mass="14882">MASSPTILYIDNEINNLISFGALFRREYKIIPASSVTEALTVLKNGLVEIIICSKNLNGMSGIEFLRLTISMYPNSTRLLVSDYINLDTENKAQIFNYLIKPWDEVKIRQILKEAHALFEIKEIISKNSW</sequence>
<keyword evidence="5" id="KW-1185">Reference proteome</keyword>
<dbReference type="EMBL" id="FNXY01000001">
    <property type="protein sequence ID" value="SEI38366.1"/>
    <property type="molecule type" value="Genomic_DNA"/>
</dbReference>
<protein>
    <submittedName>
        <fullName evidence="4">Response regulator receiver domain-containing protein</fullName>
    </submittedName>
</protein>
<gene>
    <name evidence="4" type="ORF">SAMN04487995_0243</name>
</gene>